<reference evidence="11" key="1">
    <citation type="submission" date="2016-06" db="EMBL/GenBank/DDBJ databases">
        <title>Draft genome sequence of Desulfoplanes formicivorans strain Pf12B.</title>
        <authorList>
            <person name="Watanabe M."/>
            <person name="Kojima H."/>
            <person name="Fukui M."/>
        </authorList>
    </citation>
    <scope>NUCLEOTIDE SEQUENCE [LARGE SCALE GENOMIC DNA]</scope>
    <source>
        <strain evidence="11">Pf12B</strain>
    </source>
</reference>
<dbReference type="InterPro" id="IPR013355">
    <property type="entry name" value="Pilus_4_PilQ"/>
</dbReference>
<dbReference type="InterPro" id="IPR001775">
    <property type="entry name" value="GspD/PilQ"/>
</dbReference>
<dbReference type="PRINTS" id="PR00811">
    <property type="entry name" value="BCTERIALGSPD"/>
</dbReference>
<feature type="domain" description="Type II/III secretion system secretin-like" evidence="8">
    <location>
        <begin position="367"/>
        <end position="524"/>
    </location>
</feature>
<dbReference type="Gene3D" id="3.30.1370.130">
    <property type="match status" value="1"/>
</dbReference>
<keyword evidence="11" id="KW-1185">Reference proteome</keyword>
<evidence type="ECO:0000256" key="1">
    <source>
        <dbReference type="ARBA" id="ARBA00004370"/>
    </source>
</evidence>
<dbReference type="InterPro" id="IPR004846">
    <property type="entry name" value="T2SS/T3SS_dom"/>
</dbReference>
<evidence type="ECO:0000256" key="7">
    <source>
        <dbReference type="RuleBase" id="RU004004"/>
    </source>
</evidence>
<dbReference type="PANTHER" id="PTHR30604">
    <property type="entry name" value="PROTEIN TRANSPORT PROTEIN HOFQ"/>
    <property type="match status" value="1"/>
</dbReference>
<comment type="caution">
    <text evidence="10">The sequence shown here is derived from an EMBL/GenBank/DDBJ whole genome shotgun (WGS) entry which is preliminary data.</text>
</comment>
<evidence type="ECO:0000259" key="9">
    <source>
        <dbReference type="Pfam" id="PF03958"/>
    </source>
</evidence>
<gene>
    <name evidence="10" type="ORF">DPF_1689</name>
</gene>
<comment type="similarity">
    <text evidence="6">Belongs to the bacterial secretin family.</text>
</comment>
<dbReference type="Pfam" id="PF00263">
    <property type="entry name" value="Secretin"/>
    <property type="match status" value="1"/>
</dbReference>
<comment type="subcellular location">
    <subcellularLocation>
        <location evidence="7">Cell outer membrane</location>
    </subcellularLocation>
    <subcellularLocation>
        <location evidence="1">Membrane</location>
    </subcellularLocation>
</comment>
<keyword evidence="2 7" id="KW-0813">Transport</keyword>
<dbReference type="InterPro" id="IPR038591">
    <property type="entry name" value="NolW-like_sf"/>
</dbReference>
<dbReference type="GO" id="GO:0009279">
    <property type="term" value="C:cell outer membrane"/>
    <property type="evidence" value="ECO:0007669"/>
    <property type="project" value="UniProtKB-SubCell"/>
</dbReference>
<sequence length="549" mass="59517">MIAVTMLLVGTGCLDKKPTTDPFMEKWKKMAQESRGYSPELTQEKIDVDQPDPVLEVFSGEEKPVSVRPLPTMPTTLDVHDTEIRAVLQALAKAARQNILINTNIKGTATVRFHKTPWDEAFNALLKSHALTYEWEGDIIRVMSIEDMKKQLEIEALRAKSTSQDMAIKKLAPLKTRVIKVKYANIWDIQGSLISALGGESKKSGSITEDASGAAASNVSVSTEQKTDRGNVFVDVHSNSLILQARSEDMEMLTNLIAILDRPPKQIHLKAYIVEATKTTGRELGMQWGGKWSNNLSGSSDSATIGSAKGGEDGATALFGDGKSGQGMISNFPFGSIAAPGMGTNGLGLNFMLGNSASDILEAQLTALETKGEINILSSPSITTMDNLMAFTESGAKVPYVSYDDGDKTVEFEDAVLRLEITPHVIDSTYLKMKILVKKDEVDFSEATKVEGNPTIVKKQTSTNLIVRNNETIVISGLTKQTLSDATSQVPGLGDVPGLGWLFKGNSKSDEMEEILIFVTPTILDTHTEAFRKPPLAVHDATLGQQVAQ</sequence>
<accession>A0A194AIB1</accession>
<keyword evidence="3" id="KW-0732">Signal</keyword>
<evidence type="ECO:0000256" key="3">
    <source>
        <dbReference type="ARBA" id="ARBA00022729"/>
    </source>
</evidence>
<organism evidence="10 11">
    <name type="scientific">Desulfoplanes formicivorans</name>
    <dbReference type="NCBI Taxonomy" id="1592317"/>
    <lineage>
        <taxon>Bacteria</taxon>
        <taxon>Pseudomonadati</taxon>
        <taxon>Thermodesulfobacteriota</taxon>
        <taxon>Desulfovibrionia</taxon>
        <taxon>Desulfovibrionales</taxon>
        <taxon>Desulfoplanaceae</taxon>
        <taxon>Desulfoplanes</taxon>
    </lineage>
</organism>
<evidence type="ECO:0000313" key="11">
    <source>
        <dbReference type="Proteomes" id="UP000095200"/>
    </source>
</evidence>
<dbReference type="AlphaFoldDB" id="A0A194AIB1"/>
<dbReference type="EMBL" id="BDFE01000016">
    <property type="protein sequence ID" value="GAU08970.1"/>
    <property type="molecule type" value="Genomic_DNA"/>
</dbReference>
<evidence type="ECO:0000256" key="6">
    <source>
        <dbReference type="RuleBase" id="RU004003"/>
    </source>
</evidence>
<evidence type="ECO:0000256" key="5">
    <source>
        <dbReference type="ARBA" id="ARBA00023237"/>
    </source>
</evidence>
<dbReference type="GO" id="GO:0009306">
    <property type="term" value="P:protein secretion"/>
    <property type="evidence" value="ECO:0007669"/>
    <property type="project" value="InterPro"/>
</dbReference>
<dbReference type="Pfam" id="PF03958">
    <property type="entry name" value="Secretin_N"/>
    <property type="match status" value="1"/>
</dbReference>
<dbReference type="Proteomes" id="UP000095200">
    <property type="component" value="Unassembled WGS sequence"/>
</dbReference>
<keyword evidence="4" id="KW-0472">Membrane</keyword>
<evidence type="ECO:0000259" key="8">
    <source>
        <dbReference type="Pfam" id="PF00263"/>
    </source>
</evidence>
<proteinExistence type="inferred from homology"/>
<protein>
    <submittedName>
        <fullName evidence="10">Type II/III secretion system protein</fullName>
    </submittedName>
</protein>
<dbReference type="NCBIfam" id="TIGR02515">
    <property type="entry name" value="IV_pilus_PilQ"/>
    <property type="match status" value="1"/>
</dbReference>
<keyword evidence="5" id="KW-0998">Cell outer membrane</keyword>
<dbReference type="PANTHER" id="PTHR30604:SF1">
    <property type="entry name" value="DNA UTILIZATION PROTEIN HOFQ"/>
    <property type="match status" value="1"/>
</dbReference>
<name>A0A194AIB1_9BACT</name>
<evidence type="ECO:0000313" key="10">
    <source>
        <dbReference type="EMBL" id="GAU08970.1"/>
    </source>
</evidence>
<evidence type="ECO:0000256" key="2">
    <source>
        <dbReference type="ARBA" id="ARBA00022448"/>
    </source>
</evidence>
<dbReference type="InterPro" id="IPR051808">
    <property type="entry name" value="Type_IV_pilus_biogenesis"/>
</dbReference>
<feature type="domain" description="NolW-like" evidence="9">
    <location>
        <begin position="176"/>
        <end position="266"/>
    </location>
</feature>
<dbReference type="InterPro" id="IPR005644">
    <property type="entry name" value="NolW-like"/>
</dbReference>
<evidence type="ECO:0000256" key="4">
    <source>
        <dbReference type="ARBA" id="ARBA00023136"/>
    </source>
</evidence>
<dbReference type="Gene3D" id="3.30.1370.120">
    <property type="match status" value="1"/>
</dbReference>
<dbReference type="STRING" id="1592317.DPF_1689"/>